<dbReference type="FunFam" id="3.40.50.720:FF:000084">
    <property type="entry name" value="Short-chain dehydrogenase reductase"/>
    <property type="match status" value="1"/>
</dbReference>
<dbReference type="OrthoDB" id="286404at2"/>
<sequence>MTHVLVTGAAGGIGRAIAEEFAARDADGTRLTLADRDGPALAETAGRLGAAARTVDLTGPEAPAELVAWAWAAHGPVDVLVNAAGVYPSLDMAEVRAEEWDRLFAVNLRAPVLATAAYARLAVEHARPGSVVHISSGSALRARPGGGPYAASKAALEMATRAAALELGPHGIRVNAVSPGFVPVDSDCNPVAPQYAAAIGANPLGRPGTPRDIARAVHWIAGADASWITGEILRVDGGSSTGALHLPRIWPPETADPREEPAPPDAQQPPHPSAHAPEGHPA</sequence>
<accession>A0A370AYJ2</accession>
<comment type="similarity">
    <text evidence="1">Belongs to the short-chain dehydrogenases/reductases (SDR) family.</text>
</comment>
<dbReference type="AlphaFoldDB" id="A0A370AYJ2"/>
<dbReference type="CDD" id="cd05233">
    <property type="entry name" value="SDR_c"/>
    <property type="match status" value="1"/>
</dbReference>
<feature type="compositionally biased region" description="Pro residues" evidence="3">
    <location>
        <begin position="263"/>
        <end position="272"/>
    </location>
</feature>
<dbReference type="PANTHER" id="PTHR43639:SF1">
    <property type="entry name" value="SHORT-CHAIN DEHYDROGENASE_REDUCTASE FAMILY PROTEIN"/>
    <property type="match status" value="1"/>
</dbReference>
<dbReference type="RefSeq" id="WP_114627351.1">
    <property type="nucleotide sequence ID" value="NZ_QQNA01000356.1"/>
</dbReference>
<keyword evidence="2" id="KW-0560">Oxidoreductase</keyword>
<name>A0A370AYJ2_9ACTN</name>
<dbReference type="PRINTS" id="PR00080">
    <property type="entry name" value="SDRFAMILY"/>
</dbReference>
<evidence type="ECO:0000313" key="5">
    <source>
        <dbReference type="EMBL" id="RDG32824.1"/>
    </source>
</evidence>
<feature type="region of interest" description="Disordered" evidence="3">
    <location>
        <begin position="244"/>
        <end position="282"/>
    </location>
</feature>
<dbReference type="EMBL" id="QQNA01000356">
    <property type="protein sequence ID" value="RDG32824.1"/>
    <property type="molecule type" value="Genomic_DNA"/>
</dbReference>
<feature type="domain" description="Ketoreductase" evidence="4">
    <location>
        <begin position="2"/>
        <end position="180"/>
    </location>
</feature>
<evidence type="ECO:0000259" key="4">
    <source>
        <dbReference type="SMART" id="SM00822"/>
    </source>
</evidence>
<dbReference type="SMART" id="SM00822">
    <property type="entry name" value="PKS_KR"/>
    <property type="match status" value="1"/>
</dbReference>
<protein>
    <submittedName>
        <fullName evidence="5">SDR family NAD(P)-dependent oxidoreductase</fullName>
    </submittedName>
</protein>
<dbReference type="Pfam" id="PF13561">
    <property type="entry name" value="adh_short_C2"/>
    <property type="match status" value="1"/>
</dbReference>
<dbReference type="InterPro" id="IPR002347">
    <property type="entry name" value="SDR_fam"/>
</dbReference>
<dbReference type="InterPro" id="IPR036291">
    <property type="entry name" value="NAD(P)-bd_dom_sf"/>
</dbReference>
<proteinExistence type="inferred from homology"/>
<dbReference type="InterPro" id="IPR057326">
    <property type="entry name" value="KR_dom"/>
</dbReference>
<evidence type="ECO:0000313" key="6">
    <source>
        <dbReference type="Proteomes" id="UP000253741"/>
    </source>
</evidence>
<dbReference type="PRINTS" id="PR00081">
    <property type="entry name" value="GDHRDH"/>
</dbReference>
<evidence type="ECO:0000256" key="1">
    <source>
        <dbReference type="ARBA" id="ARBA00006484"/>
    </source>
</evidence>
<dbReference type="PANTHER" id="PTHR43639">
    <property type="entry name" value="OXIDOREDUCTASE, SHORT-CHAIN DEHYDROGENASE/REDUCTASE FAMILY (AFU_ORTHOLOGUE AFUA_5G02870)"/>
    <property type="match status" value="1"/>
</dbReference>
<gene>
    <name evidence="5" type="ORF">DVH02_31980</name>
</gene>
<dbReference type="Proteomes" id="UP000253741">
    <property type="component" value="Unassembled WGS sequence"/>
</dbReference>
<comment type="caution">
    <text evidence="5">The sequence shown here is derived from an EMBL/GenBank/DDBJ whole genome shotgun (WGS) entry which is preliminary data.</text>
</comment>
<dbReference type="SUPFAM" id="SSF51735">
    <property type="entry name" value="NAD(P)-binding Rossmann-fold domains"/>
    <property type="match status" value="1"/>
</dbReference>
<dbReference type="GO" id="GO:0016491">
    <property type="term" value="F:oxidoreductase activity"/>
    <property type="evidence" value="ECO:0007669"/>
    <property type="project" value="UniProtKB-KW"/>
</dbReference>
<keyword evidence="6" id="KW-1185">Reference proteome</keyword>
<dbReference type="Gene3D" id="3.40.50.720">
    <property type="entry name" value="NAD(P)-binding Rossmann-like Domain"/>
    <property type="match status" value="1"/>
</dbReference>
<organism evidence="5 6">
    <name type="scientific">Streptomyces corynorhini</name>
    <dbReference type="NCBI Taxonomy" id="2282652"/>
    <lineage>
        <taxon>Bacteria</taxon>
        <taxon>Bacillati</taxon>
        <taxon>Actinomycetota</taxon>
        <taxon>Actinomycetes</taxon>
        <taxon>Kitasatosporales</taxon>
        <taxon>Streptomycetaceae</taxon>
        <taxon>Streptomyces</taxon>
    </lineage>
</organism>
<evidence type="ECO:0000256" key="3">
    <source>
        <dbReference type="SAM" id="MobiDB-lite"/>
    </source>
</evidence>
<evidence type="ECO:0000256" key="2">
    <source>
        <dbReference type="ARBA" id="ARBA00023002"/>
    </source>
</evidence>
<reference evidence="5 6" key="1">
    <citation type="submission" date="2018-07" db="EMBL/GenBank/DDBJ databases">
        <title>Streptomyces species from bats.</title>
        <authorList>
            <person name="Dunlap C."/>
        </authorList>
    </citation>
    <scope>NUCLEOTIDE SEQUENCE [LARGE SCALE GENOMIC DNA]</scope>
    <source>
        <strain evidence="5 6">AC230</strain>
    </source>
</reference>